<reference evidence="2" key="1">
    <citation type="journal article" date="2024" name="Front. Bioeng. Biotechnol.">
        <title>Genome-scale model development and genomic sequencing of the oleaginous clade Lipomyces.</title>
        <authorList>
            <person name="Czajka J.J."/>
            <person name="Han Y."/>
            <person name="Kim J."/>
            <person name="Mondo S.J."/>
            <person name="Hofstad B.A."/>
            <person name="Robles A."/>
            <person name="Haridas S."/>
            <person name="Riley R."/>
            <person name="LaButti K."/>
            <person name="Pangilinan J."/>
            <person name="Andreopoulos W."/>
            <person name="Lipzen A."/>
            <person name="Yan J."/>
            <person name="Wang M."/>
            <person name="Ng V."/>
            <person name="Grigoriev I.V."/>
            <person name="Spatafora J.W."/>
            <person name="Magnuson J.K."/>
            <person name="Baker S.E."/>
            <person name="Pomraning K.R."/>
        </authorList>
    </citation>
    <scope>NUCLEOTIDE SEQUENCE [LARGE SCALE GENOMIC DNA]</scope>
    <source>
        <strain evidence="2">CBS 7786</strain>
    </source>
</reference>
<comment type="caution">
    <text evidence="1">The sequence shown here is derived from an EMBL/GenBank/DDBJ whole genome shotgun (WGS) entry which is preliminary data.</text>
</comment>
<sequence length="371" mass="39662">MPSNTAAWITAKQAKPLVVKSAPYTPPRENEIVVKNGAVAINPVDWMLQVVGKYLFTWIKYPFILGGDLAGEVVEVGSGMSNFKVGDRVLGLAVGADPDRNNSAEAAFQLYSVVLTNMASHIPRNLSYEQAAVLPLTLATAASGLFQKDFLALQFPTFPPQAPTGKTLLVWGGSTSVGSNAIQLAVAAGYEVFTTASPKNFDYVKKLGASRAFDYKKKSVVQEVINAAKGKTMAGALAIGDGSLASCLDIMYHCKGEKFVANISGPGGLPKGGINMLNLVPLMIGMMYWNASTWIQSKRTGVRHKFVWGSGLRHNEVGDAIFGDFLPKALEAQKYICAPEPQVVGKGLEHIQAGFELLKEGVSAKKVVVLL</sequence>
<name>A0ACC3SW51_LIPKO</name>
<evidence type="ECO:0000313" key="1">
    <source>
        <dbReference type="EMBL" id="KAK9235659.1"/>
    </source>
</evidence>
<protein>
    <submittedName>
        <fullName evidence="1">Alcohol dehydrogenase</fullName>
    </submittedName>
</protein>
<gene>
    <name evidence="1" type="ORF">V1525DRAFT_390260</name>
</gene>
<organism evidence="1 2">
    <name type="scientific">Lipomyces kononenkoae</name>
    <name type="common">Yeast</name>
    <dbReference type="NCBI Taxonomy" id="34357"/>
    <lineage>
        <taxon>Eukaryota</taxon>
        <taxon>Fungi</taxon>
        <taxon>Dikarya</taxon>
        <taxon>Ascomycota</taxon>
        <taxon>Saccharomycotina</taxon>
        <taxon>Lipomycetes</taxon>
        <taxon>Lipomycetales</taxon>
        <taxon>Lipomycetaceae</taxon>
        <taxon>Lipomyces</taxon>
    </lineage>
</organism>
<keyword evidence="2" id="KW-1185">Reference proteome</keyword>
<dbReference type="EMBL" id="MU971408">
    <property type="protein sequence ID" value="KAK9235659.1"/>
    <property type="molecule type" value="Genomic_DNA"/>
</dbReference>
<evidence type="ECO:0000313" key="2">
    <source>
        <dbReference type="Proteomes" id="UP001433508"/>
    </source>
</evidence>
<dbReference type="Proteomes" id="UP001433508">
    <property type="component" value="Unassembled WGS sequence"/>
</dbReference>
<accession>A0ACC3SW51</accession>
<proteinExistence type="predicted"/>